<accession>A0AAD3TCS5</accession>
<proteinExistence type="predicted"/>
<comment type="caution">
    <text evidence="1">The sequence shown here is derived from an EMBL/GenBank/DDBJ whole genome shotgun (WGS) entry which is preliminary data.</text>
</comment>
<reference evidence="1" key="1">
    <citation type="submission" date="2023-05" db="EMBL/GenBank/DDBJ databases">
        <title>Nepenthes gracilis genome sequencing.</title>
        <authorList>
            <person name="Fukushima K."/>
        </authorList>
    </citation>
    <scope>NUCLEOTIDE SEQUENCE</scope>
    <source>
        <strain evidence="1">SING2019-196</strain>
    </source>
</reference>
<evidence type="ECO:0000313" key="2">
    <source>
        <dbReference type="Proteomes" id="UP001279734"/>
    </source>
</evidence>
<evidence type="ECO:0000313" key="1">
    <source>
        <dbReference type="EMBL" id="GMH27768.1"/>
    </source>
</evidence>
<keyword evidence="2" id="KW-1185">Reference proteome</keyword>
<dbReference type="AlphaFoldDB" id="A0AAD3TCS5"/>
<dbReference type="EMBL" id="BSYO01000033">
    <property type="protein sequence ID" value="GMH27768.1"/>
    <property type="molecule type" value="Genomic_DNA"/>
</dbReference>
<dbReference type="Proteomes" id="UP001279734">
    <property type="component" value="Unassembled WGS sequence"/>
</dbReference>
<sequence>MVQKKIMLMRDSSMALPPCSNSSRRRSSTQLSPIFIALPAQTQQQTALLPIHINGFKEPTLKASLWDRFSR</sequence>
<protein>
    <submittedName>
        <fullName evidence="1">Uncharacterized protein</fullName>
    </submittedName>
</protein>
<organism evidence="1 2">
    <name type="scientific">Nepenthes gracilis</name>
    <name type="common">Slender pitcher plant</name>
    <dbReference type="NCBI Taxonomy" id="150966"/>
    <lineage>
        <taxon>Eukaryota</taxon>
        <taxon>Viridiplantae</taxon>
        <taxon>Streptophyta</taxon>
        <taxon>Embryophyta</taxon>
        <taxon>Tracheophyta</taxon>
        <taxon>Spermatophyta</taxon>
        <taxon>Magnoliopsida</taxon>
        <taxon>eudicotyledons</taxon>
        <taxon>Gunneridae</taxon>
        <taxon>Pentapetalae</taxon>
        <taxon>Caryophyllales</taxon>
        <taxon>Nepenthaceae</taxon>
        <taxon>Nepenthes</taxon>
    </lineage>
</organism>
<gene>
    <name evidence="1" type="ORF">Nepgr_029611</name>
</gene>
<name>A0AAD3TCS5_NEPGR</name>